<dbReference type="SUPFAM" id="SSF47384">
    <property type="entry name" value="Homodimeric domain of signal transducing histidine kinase"/>
    <property type="match status" value="1"/>
</dbReference>
<dbReference type="InterPro" id="IPR036097">
    <property type="entry name" value="HisK_dim/P_sf"/>
</dbReference>
<dbReference type="GO" id="GO:0000155">
    <property type="term" value="F:phosphorelay sensor kinase activity"/>
    <property type="evidence" value="ECO:0007669"/>
    <property type="project" value="InterPro"/>
</dbReference>
<dbReference type="GO" id="GO:0009584">
    <property type="term" value="P:detection of visible light"/>
    <property type="evidence" value="ECO:0007669"/>
    <property type="project" value="InterPro"/>
</dbReference>
<evidence type="ECO:0000259" key="12">
    <source>
        <dbReference type="PROSITE" id="PS50110"/>
    </source>
</evidence>
<evidence type="ECO:0000256" key="3">
    <source>
        <dbReference type="ARBA" id="ARBA00022606"/>
    </source>
</evidence>
<dbReference type="Gene3D" id="3.30.450.40">
    <property type="match status" value="1"/>
</dbReference>
<dbReference type="InterPro" id="IPR013515">
    <property type="entry name" value="Phytochrome_cen-reg"/>
</dbReference>
<dbReference type="Proteomes" id="UP001224775">
    <property type="component" value="Unassembled WGS sequence"/>
</dbReference>
<proteinExistence type="predicted"/>
<dbReference type="PROSITE" id="PS50110">
    <property type="entry name" value="RESPONSE_REGULATORY"/>
    <property type="match status" value="1"/>
</dbReference>
<evidence type="ECO:0000256" key="5">
    <source>
        <dbReference type="ARBA" id="ARBA00022777"/>
    </source>
</evidence>
<dbReference type="InterPro" id="IPR003661">
    <property type="entry name" value="HisK_dim/P_dom"/>
</dbReference>
<dbReference type="GO" id="GO:0009881">
    <property type="term" value="F:photoreceptor activity"/>
    <property type="evidence" value="ECO:0007669"/>
    <property type="project" value="UniProtKB-KW"/>
</dbReference>
<dbReference type="InterPro" id="IPR035965">
    <property type="entry name" value="PAS-like_dom_sf"/>
</dbReference>
<evidence type="ECO:0000259" key="10">
    <source>
        <dbReference type="PROSITE" id="PS50046"/>
    </source>
</evidence>
<comment type="caution">
    <text evidence="13">The sequence shown here is derived from an EMBL/GenBank/DDBJ whole genome shotgun (WGS) entry which is preliminary data.</text>
</comment>
<dbReference type="EMBL" id="JATAAI010000055">
    <property type="protein sequence ID" value="KAK1733025.1"/>
    <property type="molecule type" value="Genomic_DNA"/>
</dbReference>
<dbReference type="InterPro" id="IPR005467">
    <property type="entry name" value="His_kinase_dom"/>
</dbReference>
<dbReference type="SMART" id="SM00388">
    <property type="entry name" value="HisKA"/>
    <property type="match status" value="1"/>
</dbReference>
<keyword evidence="6" id="KW-0157">Chromophore</keyword>
<feature type="modified residue" description="4-aspartylphosphate" evidence="8">
    <location>
        <position position="1000"/>
    </location>
</feature>
<dbReference type="Pfam" id="PF00512">
    <property type="entry name" value="HisKA"/>
    <property type="match status" value="1"/>
</dbReference>
<keyword evidence="7" id="KW-0675">Receptor</keyword>
<dbReference type="CDD" id="cd17546">
    <property type="entry name" value="REC_hyHK_CKI1_RcsC-like"/>
    <property type="match status" value="1"/>
</dbReference>
<dbReference type="PANTHER" id="PTHR43719">
    <property type="entry name" value="TWO-COMPONENT HISTIDINE KINASE"/>
    <property type="match status" value="1"/>
</dbReference>
<dbReference type="Pfam" id="PF01590">
    <property type="entry name" value="GAF"/>
    <property type="match status" value="1"/>
</dbReference>
<dbReference type="InterPro" id="IPR043150">
    <property type="entry name" value="Phytochrome_PHY_sf"/>
</dbReference>
<evidence type="ECO:0000256" key="4">
    <source>
        <dbReference type="ARBA" id="ARBA00022679"/>
    </source>
</evidence>
<evidence type="ECO:0000256" key="2">
    <source>
        <dbReference type="ARBA" id="ARBA00022553"/>
    </source>
</evidence>
<dbReference type="PROSITE" id="PS50109">
    <property type="entry name" value="HIS_KIN"/>
    <property type="match status" value="1"/>
</dbReference>
<dbReference type="Gene3D" id="3.30.565.10">
    <property type="entry name" value="Histidine kinase-like ATPase, C-terminal domain"/>
    <property type="match status" value="1"/>
</dbReference>
<dbReference type="InterPro" id="IPR004358">
    <property type="entry name" value="Sig_transdc_His_kin-like_C"/>
</dbReference>
<dbReference type="InterPro" id="IPR003594">
    <property type="entry name" value="HATPase_dom"/>
</dbReference>
<evidence type="ECO:0000259" key="11">
    <source>
        <dbReference type="PROSITE" id="PS50109"/>
    </source>
</evidence>
<dbReference type="SUPFAM" id="SSF55785">
    <property type="entry name" value="PYP-like sensor domain (PAS domain)"/>
    <property type="match status" value="1"/>
</dbReference>
<organism evidence="13 14">
    <name type="scientific">Skeletonema marinoi</name>
    <dbReference type="NCBI Taxonomy" id="267567"/>
    <lineage>
        <taxon>Eukaryota</taxon>
        <taxon>Sar</taxon>
        <taxon>Stramenopiles</taxon>
        <taxon>Ochrophyta</taxon>
        <taxon>Bacillariophyta</taxon>
        <taxon>Coscinodiscophyceae</taxon>
        <taxon>Thalassiosirophycidae</taxon>
        <taxon>Thalassiosirales</taxon>
        <taxon>Skeletonemataceae</taxon>
        <taxon>Skeletonema</taxon>
        <taxon>Skeletonema marinoi-dohrnii complex</taxon>
    </lineage>
</organism>
<evidence type="ECO:0000256" key="8">
    <source>
        <dbReference type="PROSITE-ProRule" id="PRU00169"/>
    </source>
</evidence>
<feature type="domain" description="Phytochrome chromophore attachment site" evidence="10">
    <location>
        <begin position="240"/>
        <end position="412"/>
    </location>
</feature>
<dbReference type="Gene3D" id="3.30.450.270">
    <property type="match status" value="1"/>
</dbReference>
<dbReference type="InterPro" id="IPR003018">
    <property type="entry name" value="GAF"/>
</dbReference>
<evidence type="ECO:0000256" key="6">
    <source>
        <dbReference type="ARBA" id="ARBA00022991"/>
    </source>
</evidence>
<keyword evidence="14" id="KW-1185">Reference proteome</keyword>
<dbReference type="Gene3D" id="3.30.450.20">
    <property type="entry name" value="PAS domain"/>
    <property type="match status" value="2"/>
</dbReference>
<feature type="region of interest" description="Disordered" evidence="9">
    <location>
        <begin position="181"/>
        <end position="220"/>
    </location>
</feature>
<dbReference type="InterPro" id="IPR050956">
    <property type="entry name" value="2C_system_His_kinase"/>
</dbReference>
<evidence type="ECO:0000256" key="1">
    <source>
        <dbReference type="ARBA" id="ARBA00022543"/>
    </source>
</evidence>
<dbReference type="PANTHER" id="PTHR43719:SF28">
    <property type="entry name" value="PEROXIDE STRESS-ACTIVATED HISTIDINE KINASE MAK1-RELATED"/>
    <property type="match status" value="1"/>
</dbReference>
<dbReference type="Pfam" id="PF02518">
    <property type="entry name" value="HATPase_c"/>
    <property type="match status" value="1"/>
</dbReference>
<dbReference type="GO" id="GO:0006355">
    <property type="term" value="P:regulation of DNA-templated transcription"/>
    <property type="evidence" value="ECO:0007669"/>
    <property type="project" value="InterPro"/>
</dbReference>
<dbReference type="PRINTS" id="PR00344">
    <property type="entry name" value="BCTRLSENSOR"/>
</dbReference>
<dbReference type="InterPro" id="IPR036890">
    <property type="entry name" value="HATPase_C_sf"/>
</dbReference>
<evidence type="ECO:0000313" key="13">
    <source>
        <dbReference type="EMBL" id="KAK1733025.1"/>
    </source>
</evidence>
<reference evidence="13" key="1">
    <citation type="submission" date="2023-06" db="EMBL/GenBank/DDBJ databases">
        <title>Survivors Of The Sea: Transcriptome response of Skeletonema marinoi to long-term dormancy.</title>
        <authorList>
            <person name="Pinder M.I.M."/>
            <person name="Kourtchenko O."/>
            <person name="Robertson E.K."/>
            <person name="Larsson T."/>
            <person name="Maumus F."/>
            <person name="Osuna-Cruz C.M."/>
            <person name="Vancaester E."/>
            <person name="Stenow R."/>
            <person name="Vandepoele K."/>
            <person name="Ploug H."/>
            <person name="Bruchert V."/>
            <person name="Godhe A."/>
            <person name="Topel M."/>
        </authorList>
    </citation>
    <scope>NUCLEOTIDE SEQUENCE</scope>
    <source>
        <strain evidence="13">R05AC</strain>
    </source>
</reference>
<dbReference type="CDD" id="cd00082">
    <property type="entry name" value="HisKA"/>
    <property type="match status" value="1"/>
</dbReference>
<feature type="compositionally biased region" description="Low complexity" evidence="9">
    <location>
        <begin position="105"/>
        <end position="123"/>
    </location>
</feature>
<feature type="domain" description="Response regulatory" evidence="12">
    <location>
        <begin position="947"/>
        <end position="1075"/>
    </location>
</feature>
<gene>
    <name evidence="13" type="ORF">QTG54_016356</name>
</gene>
<protein>
    <submittedName>
        <fullName evidence="13">Phytochrome-like protein</fullName>
    </submittedName>
</protein>
<feature type="region of interest" description="Disordered" evidence="9">
    <location>
        <begin position="105"/>
        <end position="138"/>
    </location>
</feature>
<name>A0AAD8XT67_9STRA</name>
<dbReference type="AlphaFoldDB" id="A0AAD8XT67"/>
<dbReference type="InterPro" id="IPR001789">
    <property type="entry name" value="Sig_transdc_resp-reg_receiver"/>
</dbReference>
<dbReference type="Pfam" id="PF00360">
    <property type="entry name" value="PHY"/>
    <property type="match status" value="1"/>
</dbReference>
<dbReference type="InterPro" id="IPR016132">
    <property type="entry name" value="Phyto_chromo_attachment"/>
</dbReference>
<dbReference type="InterPro" id="IPR013654">
    <property type="entry name" value="PAS_2"/>
</dbReference>
<dbReference type="SMART" id="SM00448">
    <property type="entry name" value="REC"/>
    <property type="match status" value="1"/>
</dbReference>
<dbReference type="Pfam" id="PF08446">
    <property type="entry name" value="PAS_2"/>
    <property type="match status" value="1"/>
</dbReference>
<accession>A0AAD8XT67</accession>
<dbReference type="SUPFAM" id="SSF55781">
    <property type="entry name" value="GAF domain-like"/>
    <property type="match status" value="2"/>
</dbReference>
<keyword evidence="1" id="KW-0600">Photoreceptor protein</keyword>
<keyword evidence="5" id="KW-0418">Kinase</keyword>
<dbReference type="InterPro" id="IPR011006">
    <property type="entry name" value="CheY-like_superfamily"/>
</dbReference>
<dbReference type="InterPro" id="IPR029016">
    <property type="entry name" value="GAF-like_dom_sf"/>
</dbReference>
<dbReference type="Gene3D" id="1.10.287.130">
    <property type="match status" value="1"/>
</dbReference>
<dbReference type="Pfam" id="PF00072">
    <property type="entry name" value="Response_reg"/>
    <property type="match status" value="1"/>
</dbReference>
<evidence type="ECO:0000313" key="14">
    <source>
        <dbReference type="Proteomes" id="UP001224775"/>
    </source>
</evidence>
<sequence>MSSTNSTNEDYARQVTPLSCEREPIHIVNRIQPCGTLLVVDSELTVVQCSTNAVDLLPEGFKAPTNEVTNEQQQLQLLDAIIGAPLSLLLQSDAVDKVRAVVRGASASSASMSPSKNTSNSGSNGTGGTDNNGSKGSTNAGAVRTFLIRTQGALSIHGRKSCGITQSGEHFLLEIEDSDLDNTHNNEVGSTTTTGSVDTTTNTSAQQQQQQREEADTAEGEEDTMLFMQSIAHDLRKCWSIEEMAGLVCSRIMSETPYDRGMVYRFDASDDSGEVIYETTRWDARRCCRDDSFLGLRFPASDIPRQARELFMKNTLRFVYDVQGTDHAMYPRKIRANNMGGESEKYTDLSMCRLRGSSYIHLDYLRNMKVTSSLVIAIIVNKRLWGLYSFHGYRHPIRPSARTRFLCEMASVMTSMVMESLTRANNQSRLMDIDQTLSNLQQLNLVQYMSNSNHRKLLMERMEVNLIAFRQIDADGVAHIHTFGDDDSEKVEISAAAFDCLNDTYGQVCRDYGVVFVDETRSNKALGSLHTLAFFQLPGMGLMSLDVVLSRKAVVEVVQWGGDPDKSLESDGTLSPRSSFASFMKGHLKKGKPWDDDDKQRVRRFAEKVEKYTSTEVVAQQNVAIQNLGQEKKDLIQDQKENLEFFAFMAHEMRTPFHGVLGSLEAMREDSTLVNNALLNQAYMCGKNMLRILDDILLVAKGSHSLTIKEETVNVSEFLRHTVADMTNFAYMEGVSVRVRKEDVKHQLLVSDFNRIRQVVHNLISNAIKFSEKEDIYVECLQRETFSEVLTVWKTYAASYPNHEPKLKNIASETANAINPLEDSKDSCWIILSVIDRGIGIKAADLKLLGTAFTQLSQGRQKKYQGTGLGITISNMIMAALGGTLVAFSAPEYGSCFTFAIPVKRGRTIVEDTKVESKAATKLRIEQLQNEFEGFGFGEGGTRKRPRVLVVDDSTINRKICSRKIKKLLPGVEITECASGKSCIQEYEHDYQNIMGIFLDFHMPGMDGDVVARNIREFEQTHEDVDVGQGGVWIVGYTADILDETKNVLLDAGMNRVLPKPEPMHAFQTELRTMMQRAAANASVNETEL</sequence>
<feature type="compositionally biased region" description="Low complexity" evidence="9">
    <location>
        <begin position="190"/>
        <end position="210"/>
    </location>
</feature>
<keyword evidence="2 8" id="KW-0597">Phosphoprotein</keyword>
<dbReference type="Gene3D" id="3.40.50.2300">
    <property type="match status" value="1"/>
</dbReference>
<evidence type="ECO:0000256" key="7">
    <source>
        <dbReference type="ARBA" id="ARBA00023170"/>
    </source>
</evidence>
<feature type="domain" description="Histidine kinase" evidence="11">
    <location>
        <begin position="648"/>
        <end position="905"/>
    </location>
</feature>
<dbReference type="SUPFAM" id="SSF52172">
    <property type="entry name" value="CheY-like"/>
    <property type="match status" value="1"/>
</dbReference>
<dbReference type="PROSITE" id="PS50046">
    <property type="entry name" value="PHYTOCHROME_2"/>
    <property type="match status" value="1"/>
</dbReference>
<evidence type="ECO:0000256" key="9">
    <source>
        <dbReference type="SAM" id="MobiDB-lite"/>
    </source>
</evidence>
<dbReference type="SUPFAM" id="SSF55874">
    <property type="entry name" value="ATPase domain of HSP90 chaperone/DNA topoisomerase II/histidine kinase"/>
    <property type="match status" value="1"/>
</dbReference>
<keyword evidence="3" id="KW-0716">Sensory transduction</keyword>
<keyword evidence="4" id="KW-0808">Transferase</keyword>
<dbReference type="SMART" id="SM00387">
    <property type="entry name" value="HATPase_c"/>
    <property type="match status" value="1"/>
</dbReference>